<dbReference type="PANTHER" id="PTHR42650:SF1">
    <property type="entry name" value="GUIDED ENTRY OF TAIL-ANCHORED PROTEINS FACTOR 1"/>
    <property type="match status" value="1"/>
</dbReference>
<evidence type="ECO:0000256" key="5">
    <source>
        <dbReference type="ARBA" id="ARBA00022824"/>
    </source>
</evidence>
<dbReference type="InterPro" id="IPR028945">
    <property type="entry name" value="Get1"/>
</dbReference>
<dbReference type="Gene3D" id="1.10.287.660">
    <property type="entry name" value="Helix hairpin bin"/>
    <property type="match status" value="1"/>
</dbReference>
<evidence type="ECO:0000256" key="2">
    <source>
        <dbReference type="ARBA" id="ARBA00010799"/>
    </source>
</evidence>
<feature type="topological domain" description="Cytoplasmic" evidence="9">
    <location>
        <begin position="256"/>
        <end position="284"/>
    </location>
</feature>
<dbReference type="GO" id="GO:0043495">
    <property type="term" value="F:protein-membrane adaptor activity"/>
    <property type="evidence" value="ECO:0007669"/>
    <property type="project" value="TreeGrafter"/>
</dbReference>
<evidence type="ECO:0000256" key="7">
    <source>
        <dbReference type="ARBA" id="ARBA00023054"/>
    </source>
</evidence>
<dbReference type="GO" id="GO:0005789">
    <property type="term" value="C:endoplasmic reticulum membrane"/>
    <property type="evidence" value="ECO:0007669"/>
    <property type="project" value="UniProtKB-SubCell"/>
</dbReference>
<gene>
    <name evidence="9" type="primary">GET1</name>
    <name evidence="11" type="ORF">N7456_002048</name>
</gene>
<keyword evidence="8 9" id="KW-0472">Membrane</keyword>
<evidence type="ECO:0000313" key="11">
    <source>
        <dbReference type="EMBL" id="KAJ5113514.1"/>
    </source>
</evidence>
<protein>
    <submittedName>
        <fullName evidence="11">CHD5-like protein</fullName>
    </submittedName>
</protein>
<evidence type="ECO:0000256" key="10">
    <source>
        <dbReference type="SAM" id="Phobius"/>
    </source>
</evidence>
<evidence type="ECO:0000256" key="4">
    <source>
        <dbReference type="ARBA" id="ARBA00022692"/>
    </source>
</evidence>
<sequence length="284" mass="31777">MTKAETRGAVISTAVRKIARTSSCPPTSRAQRPKSCDRPASIETDLIIDQASSLSFSFPPDSPESTHSPTRTRWLPSQPLPAIMLSLVLMILFVHIAIYLVNTVGASTIDLLVWHLYLKLPSSTSRNAREQQRLKKNVVELKREMNGTSSQDEFAKWAKLRRRHDKALEEFEAMNKTLSTQKSSFDWTVKTARWLSTNGLKMFLQFWYSKTPVFALPQGWLPYYVEWILSFPRAPLGSVSVQVWNNVCASAVAVFAEILGALLVQVIGQKGGAVPAEQEAKKAQ</sequence>
<dbReference type="InterPro" id="IPR029012">
    <property type="entry name" value="Helix_hairpin_bin_sf"/>
</dbReference>
<keyword evidence="4 9" id="KW-0812">Transmembrane</keyword>
<dbReference type="AlphaFoldDB" id="A0A9W9G7D0"/>
<dbReference type="GO" id="GO:0071816">
    <property type="term" value="P:tail-anchored membrane protein insertion into ER membrane"/>
    <property type="evidence" value="ECO:0007669"/>
    <property type="project" value="InterPro"/>
</dbReference>
<dbReference type="InterPro" id="IPR027538">
    <property type="entry name" value="Get1_fungi"/>
</dbReference>
<comment type="similarity">
    <text evidence="2 9">Belongs to the WRB/GET1 family.</text>
</comment>
<dbReference type="OrthoDB" id="69461at2759"/>
<comment type="caution">
    <text evidence="11">The sequence shown here is derived from an EMBL/GenBank/DDBJ whole genome shotgun (WGS) entry which is preliminary data.</text>
</comment>
<dbReference type="HAMAP" id="MF_03113">
    <property type="entry name" value="Get1"/>
    <property type="match status" value="1"/>
</dbReference>
<feature type="topological domain" description="Lumenal" evidence="9">
    <location>
        <begin position="1"/>
        <end position="87"/>
    </location>
</feature>
<evidence type="ECO:0000256" key="8">
    <source>
        <dbReference type="ARBA" id="ARBA00023136"/>
    </source>
</evidence>
<evidence type="ECO:0000256" key="9">
    <source>
        <dbReference type="HAMAP-Rule" id="MF_03113"/>
    </source>
</evidence>
<dbReference type="Proteomes" id="UP001149165">
    <property type="component" value="Unassembled WGS sequence"/>
</dbReference>
<dbReference type="EMBL" id="JAPQKH010000002">
    <property type="protein sequence ID" value="KAJ5113514.1"/>
    <property type="molecule type" value="Genomic_DNA"/>
</dbReference>
<evidence type="ECO:0000256" key="3">
    <source>
        <dbReference type="ARBA" id="ARBA00022448"/>
    </source>
</evidence>
<keyword evidence="3 9" id="KW-0813">Transport</keyword>
<reference evidence="11" key="1">
    <citation type="submission" date="2022-11" db="EMBL/GenBank/DDBJ databases">
        <authorList>
            <person name="Petersen C."/>
        </authorList>
    </citation>
    <scope>NUCLEOTIDE SEQUENCE</scope>
    <source>
        <strain evidence="11">IBT 30069</strain>
    </source>
</reference>
<keyword evidence="12" id="KW-1185">Reference proteome</keyword>
<dbReference type="GO" id="GO:0043529">
    <property type="term" value="C:GET complex"/>
    <property type="evidence" value="ECO:0007669"/>
    <property type="project" value="InterPro"/>
</dbReference>
<dbReference type="FunFam" id="1.10.287.660:FF:000006">
    <property type="entry name" value="Protein GET1"/>
    <property type="match status" value="1"/>
</dbReference>
<evidence type="ECO:0000256" key="1">
    <source>
        <dbReference type="ARBA" id="ARBA00004477"/>
    </source>
</evidence>
<comment type="subcellular location">
    <subcellularLocation>
        <location evidence="1">Endoplasmic reticulum membrane</location>
        <topology evidence="1">Multi-pass membrane protein</topology>
    </subcellularLocation>
</comment>
<name>A0A9W9G7D0_9EURO</name>
<keyword evidence="5 9" id="KW-0256">Endoplasmic reticulum</keyword>
<feature type="transmembrane region" description="Helical" evidence="10">
    <location>
        <begin position="80"/>
        <end position="101"/>
    </location>
</feature>
<organism evidence="11 12">
    <name type="scientific">Penicillium angulare</name>
    <dbReference type="NCBI Taxonomy" id="116970"/>
    <lineage>
        <taxon>Eukaryota</taxon>
        <taxon>Fungi</taxon>
        <taxon>Dikarya</taxon>
        <taxon>Ascomycota</taxon>
        <taxon>Pezizomycotina</taxon>
        <taxon>Eurotiomycetes</taxon>
        <taxon>Eurotiomycetidae</taxon>
        <taxon>Eurotiales</taxon>
        <taxon>Aspergillaceae</taxon>
        <taxon>Penicillium</taxon>
    </lineage>
</organism>
<reference evidence="11" key="2">
    <citation type="journal article" date="2023" name="IMA Fungus">
        <title>Comparative genomic study of the Penicillium genus elucidates a diverse pangenome and 15 lateral gene transfer events.</title>
        <authorList>
            <person name="Petersen C."/>
            <person name="Sorensen T."/>
            <person name="Nielsen M.R."/>
            <person name="Sondergaard T.E."/>
            <person name="Sorensen J.L."/>
            <person name="Fitzpatrick D.A."/>
            <person name="Frisvad J.C."/>
            <person name="Nielsen K.L."/>
        </authorList>
    </citation>
    <scope>NUCLEOTIDE SEQUENCE</scope>
    <source>
        <strain evidence="11">IBT 30069</strain>
    </source>
</reference>
<keyword evidence="7" id="KW-0175">Coiled coil</keyword>
<keyword evidence="6 9" id="KW-1133">Transmembrane helix</keyword>
<comment type="caution">
    <text evidence="9">Lacks conserved residue(s) required for the propagation of feature annotation.</text>
</comment>
<dbReference type="PANTHER" id="PTHR42650">
    <property type="entry name" value="TAIL-ANCHORED PROTEIN INSERTION RECEPTOR WRB"/>
    <property type="match status" value="1"/>
</dbReference>
<dbReference type="Pfam" id="PF04420">
    <property type="entry name" value="CHD5"/>
    <property type="match status" value="1"/>
</dbReference>
<evidence type="ECO:0000313" key="12">
    <source>
        <dbReference type="Proteomes" id="UP001149165"/>
    </source>
</evidence>
<evidence type="ECO:0000256" key="6">
    <source>
        <dbReference type="ARBA" id="ARBA00022989"/>
    </source>
</evidence>
<accession>A0A9W9G7D0</accession>
<proteinExistence type="inferred from homology"/>